<evidence type="ECO:0000256" key="4">
    <source>
        <dbReference type="ARBA" id="ARBA00022741"/>
    </source>
</evidence>
<dbReference type="InterPro" id="IPR008271">
    <property type="entry name" value="Ser/Thr_kinase_AS"/>
</dbReference>
<evidence type="ECO:0000256" key="3">
    <source>
        <dbReference type="ARBA" id="ARBA00022679"/>
    </source>
</evidence>
<dbReference type="InterPro" id="IPR011009">
    <property type="entry name" value="Kinase-like_dom_sf"/>
</dbReference>
<feature type="transmembrane region" description="Helical" evidence="9">
    <location>
        <begin position="668"/>
        <end position="690"/>
    </location>
</feature>
<dbReference type="PROSITE" id="PS00107">
    <property type="entry name" value="PROTEIN_KINASE_ATP"/>
    <property type="match status" value="1"/>
</dbReference>
<protein>
    <recommendedName>
        <fullName evidence="1">non-specific serine/threonine protein kinase</fullName>
        <ecNumber evidence="1">2.7.11.1</ecNumber>
    </recommendedName>
</protein>
<dbReference type="AlphaFoldDB" id="A0A087BQ90"/>
<feature type="compositionally biased region" description="Low complexity" evidence="8">
    <location>
        <begin position="439"/>
        <end position="452"/>
    </location>
</feature>
<evidence type="ECO:0000256" key="9">
    <source>
        <dbReference type="SAM" id="Phobius"/>
    </source>
</evidence>
<evidence type="ECO:0000256" key="6">
    <source>
        <dbReference type="ARBA" id="ARBA00022840"/>
    </source>
</evidence>
<feature type="compositionally biased region" description="Polar residues" evidence="8">
    <location>
        <begin position="427"/>
        <end position="438"/>
    </location>
</feature>
<dbReference type="InterPro" id="IPR000719">
    <property type="entry name" value="Prot_kinase_dom"/>
</dbReference>
<keyword evidence="9" id="KW-1133">Transmembrane helix</keyword>
<feature type="region of interest" description="Disordered" evidence="8">
    <location>
        <begin position="68"/>
        <end position="87"/>
    </location>
</feature>
<organism evidence="11 12">
    <name type="scientific">Bifidobacterium longum subsp. suis</name>
    <dbReference type="NCBI Taxonomy" id="1695"/>
    <lineage>
        <taxon>Bacteria</taxon>
        <taxon>Bacillati</taxon>
        <taxon>Actinomycetota</taxon>
        <taxon>Actinomycetes</taxon>
        <taxon>Bifidobacteriales</taxon>
        <taxon>Bifidobacteriaceae</taxon>
        <taxon>Bifidobacterium</taxon>
    </lineage>
</organism>
<sequence length="840" mass="88474">MHQQGIRMEGMSDLNALNLEPGEVVGGYTLISRLGSGAMGSVWRVRDDGGTTYAMKILRDSLTDESVAGSGSASTALHDPDLKPDVTPRERLRREAMALKKVNHPGVCGIVDMELDDTLAFIVTELIEGKNLKDDVAANGRYVGDDLERLARKLIEATKAVHAAGIVHRDIKPTNVMVSAAGPVLVDFGIAMGEGESHVTRTGLVMGTPGFIAPEIIDGAESDDATDWWSVASVLAFAATGAPVFGTKPMMAVLEREASGNANLSGLPAGTLAAFRSALDPDRRDRCTPDQLLNAIALDALNPNAWQGEQAGPFAAGAVAGQPAAIVAEAAEAMPPFGAAGGVDRNNPRTIWRAAEEAAEAPTMAVFSGNKGDNGDGETAVFSPAGAATATLPLADMPPRPPAGAEQATQLLPDAAADFTDDVGTQVLTGATTPMPDQTTPMAGATTPMTNTDSTPAPTTPLAERTTVLPTPQPSSFPPSGTAQSSWDPASNQPTAVDPAIRPALQRIIDQTAQAAPTETMVQNPPMPNPVDVKRGEYLQRGTLPLILLAAPLAALAANAPLVAIIAATALLWLLLTLAYNTEPQLEREGKRGGERKNSDSWIRVATFPWHLVKALLLAIPRILLLVIIYMAGTAVATAALALPVHTISRYFTADWGIPVPLLNDVPFSASGLALGGFMAIGWLVTVFAPQSMMIRLGGRRTARAQTQSPGGRAIHRSGWGSTCSSGAGAQGRRARHRAVHHMGHHHRGLVRDADSGHADQLDAVRLERGGISHISHPHTWPLCIRYVRSVTLLQEIHLRSALGAVLLRPGHYDGAQTLKRLQGDSYVRSEASGQACHTR</sequence>
<feature type="region of interest" description="Disordered" evidence="8">
    <location>
        <begin position="702"/>
        <end position="728"/>
    </location>
</feature>
<feature type="compositionally biased region" description="Basic and acidic residues" evidence="8">
    <location>
        <begin position="78"/>
        <end position="87"/>
    </location>
</feature>
<keyword evidence="6 7" id="KW-0067">ATP-binding</keyword>
<evidence type="ECO:0000313" key="11">
    <source>
        <dbReference type="EMBL" id="KFI73190.1"/>
    </source>
</evidence>
<evidence type="ECO:0000256" key="8">
    <source>
        <dbReference type="SAM" id="MobiDB-lite"/>
    </source>
</evidence>
<evidence type="ECO:0000256" key="5">
    <source>
        <dbReference type="ARBA" id="ARBA00022777"/>
    </source>
</evidence>
<feature type="domain" description="Protein kinase" evidence="10">
    <location>
        <begin position="28"/>
        <end position="298"/>
    </location>
</feature>
<feature type="compositionally biased region" description="Polar residues" evidence="8">
    <location>
        <begin position="478"/>
        <end position="495"/>
    </location>
</feature>
<proteinExistence type="predicted"/>
<comment type="caution">
    <text evidence="11">The sequence shown here is derived from an EMBL/GenBank/DDBJ whole genome shotgun (WGS) entry which is preliminary data.</text>
</comment>
<dbReference type="EC" id="2.7.11.1" evidence="1"/>
<accession>A0A087BQ90</accession>
<dbReference type="SMART" id="SM00220">
    <property type="entry name" value="S_TKc"/>
    <property type="match status" value="1"/>
</dbReference>
<dbReference type="Pfam" id="PF00069">
    <property type="entry name" value="Pkinase"/>
    <property type="match status" value="1"/>
</dbReference>
<dbReference type="Proteomes" id="UP000029024">
    <property type="component" value="Unassembled WGS sequence"/>
</dbReference>
<reference evidence="11 12" key="1">
    <citation type="submission" date="2014-03" db="EMBL/GenBank/DDBJ databases">
        <title>Genomics of Bifidobacteria.</title>
        <authorList>
            <person name="Ventura M."/>
            <person name="Milani C."/>
            <person name="Lugli G.A."/>
        </authorList>
    </citation>
    <scope>NUCLEOTIDE SEQUENCE [LARGE SCALE GENOMIC DNA]</scope>
    <source>
        <strain evidence="11 12">LMG 21814</strain>
    </source>
</reference>
<evidence type="ECO:0000256" key="1">
    <source>
        <dbReference type="ARBA" id="ARBA00012513"/>
    </source>
</evidence>
<dbReference type="InterPro" id="IPR017441">
    <property type="entry name" value="Protein_kinase_ATP_BS"/>
</dbReference>
<dbReference type="PANTHER" id="PTHR43289:SF6">
    <property type="entry name" value="SERINE_THREONINE-PROTEIN KINASE NEKL-3"/>
    <property type="match status" value="1"/>
</dbReference>
<dbReference type="Gene3D" id="1.10.510.10">
    <property type="entry name" value="Transferase(Phosphotransferase) domain 1"/>
    <property type="match status" value="1"/>
</dbReference>
<dbReference type="CDD" id="cd14014">
    <property type="entry name" value="STKc_PknB_like"/>
    <property type="match status" value="1"/>
</dbReference>
<dbReference type="PROSITE" id="PS00108">
    <property type="entry name" value="PROTEIN_KINASE_ST"/>
    <property type="match status" value="1"/>
</dbReference>
<feature type="transmembrane region" description="Helical" evidence="9">
    <location>
        <begin position="562"/>
        <end position="582"/>
    </location>
</feature>
<evidence type="ECO:0000259" key="10">
    <source>
        <dbReference type="PROSITE" id="PS50011"/>
    </source>
</evidence>
<feature type="transmembrane region" description="Helical" evidence="9">
    <location>
        <begin position="623"/>
        <end position="648"/>
    </location>
</feature>
<feature type="binding site" evidence="7">
    <location>
        <position position="56"/>
    </location>
    <ligand>
        <name>ATP</name>
        <dbReference type="ChEBI" id="CHEBI:30616"/>
    </ligand>
</feature>
<evidence type="ECO:0000256" key="7">
    <source>
        <dbReference type="PROSITE-ProRule" id="PRU10141"/>
    </source>
</evidence>
<gene>
    <name evidence="11" type="ORF">BLSS_0958</name>
</gene>
<name>A0A087BQ90_BIFLN</name>
<keyword evidence="9" id="KW-0812">Transmembrane</keyword>
<dbReference type="GO" id="GO:0005524">
    <property type="term" value="F:ATP binding"/>
    <property type="evidence" value="ECO:0007669"/>
    <property type="project" value="UniProtKB-UniRule"/>
</dbReference>
<keyword evidence="4 7" id="KW-0547">Nucleotide-binding</keyword>
<keyword evidence="5 11" id="KW-0418">Kinase</keyword>
<dbReference type="PANTHER" id="PTHR43289">
    <property type="entry name" value="MITOGEN-ACTIVATED PROTEIN KINASE KINASE KINASE 20-RELATED"/>
    <property type="match status" value="1"/>
</dbReference>
<evidence type="ECO:0000256" key="2">
    <source>
        <dbReference type="ARBA" id="ARBA00022527"/>
    </source>
</evidence>
<dbReference type="GO" id="GO:0004674">
    <property type="term" value="F:protein serine/threonine kinase activity"/>
    <property type="evidence" value="ECO:0007669"/>
    <property type="project" value="UniProtKB-KW"/>
</dbReference>
<feature type="region of interest" description="Disordered" evidence="8">
    <location>
        <begin position="427"/>
        <end position="497"/>
    </location>
</feature>
<dbReference type="PROSITE" id="PS50011">
    <property type="entry name" value="PROTEIN_KINASE_DOM"/>
    <property type="match status" value="1"/>
</dbReference>
<keyword evidence="2 11" id="KW-0723">Serine/threonine-protein kinase</keyword>
<dbReference type="SUPFAM" id="SSF56112">
    <property type="entry name" value="Protein kinase-like (PK-like)"/>
    <property type="match status" value="1"/>
</dbReference>
<evidence type="ECO:0000313" key="12">
    <source>
        <dbReference type="Proteomes" id="UP000029024"/>
    </source>
</evidence>
<keyword evidence="3 11" id="KW-0808">Transferase</keyword>
<keyword evidence="9" id="KW-0472">Membrane</keyword>
<dbReference type="EMBL" id="JGZA01000003">
    <property type="protein sequence ID" value="KFI73190.1"/>
    <property type="molecule type" value="Genomic_DNA"/>
</dbReference>